<feature type="non-terminal residue" evidence="3">
    <location>
        <position position="579"/>
    </location>
</feature>
<feature type="transmembrane region" description="Helical" evidence="2">
    <location>
        <begin position="35"/>
        <end position="56"/>
    </location>
</feature>
<dbReference type="Proteomes" id="UP001153365">
    <property type="component" value="Unassembled WGS sequence"/>
</dbReference>
<proteinExistence type="predicted"/>
<feature type="transmembrane region" description="Helical" evidence="2">
    <location>
        <begin position="133"/>
        <end position="155"/>
    </location>
</feature>
<feature type="compositionally biased region" description="Low complexity" evidence="1">
    <location>
        <begin position="269"/>
        <end position="290"/>
    </location>
</feature>
<gene>
    <name evidence="3" type="ORF">PPACK8108_LOCUS20031</name>
</gene>
<feature type="transmembrane region" description="Helical" evidence="2">
    <location>
        <begin position="76"/>
        <end position="100"/>
    </location>
</feature>
<name>A0AAV0BGH7_PHAPC</name>
<feature type="transmembrane region" description="Helical" evidence="2">
    <location>
        <begin position="555"/>
        <end position="577"/>
    </location>
</feature>
<protein>
    <submittedName>
        <fullName evidence="3">Expressed protein</fullName>
    </submittedName>
</protein>
<keyword evidence="2" id="KW-1133">Transmembrane helix</keyword>
<feature type="region of interest" description="Disordered" evidence="1">
    <location>
        <begin position="268"/>
        <end position="290"/>
    </location>
</feature>
<evidence type="ECO:0000256" key="1">
    <source>
        <dbReference type="SAM" id="MobiDB-lite"/>
    </source>
</evidence>
<keyword evidence="4" id="KW-1185">Reference proteome</keyword>
<dbReference type="EMBL" id="CALTRL010005724">
    <property type="protein sequence ID" value="CAH7685495.1"/>
    <property type="molecule type" value="Genomic_DNA"/>
</dbReference>
<sequence>MLERVKKIKSGRGLDPKVTSRFSSFSISDSTWSKIVIICQSVLVSISLIFYFLISFHQISFSKSFSVSLQKSPRRMAFIITIVSTTLSAFSSFLFSRAIINWLSVRIKNPTPLYYLSGIIELSRGKWMLRASYLPLSFFTILVGILLKTLTASWATLLTPTRISVTTPVEGNEIDLGSLEFNELLNRTNVYPNMIAALRSNNPTAFGSLLASSGIASAYSSLGIPRFLEFDNALFDSSTGGVLPIGAMDIDIGANSGSIQQNLIGGPLTTTRTTTPQNQSRNSISQISNLSTEDSISGNHTIRQQGFTANVNCDYNENLSNFLVAIPQTISFPTSNQTNFNTSLTKWSFDAHCPNGDKISANDVITAIAAGAHGGGLVSVTVCHDQDIKGVKSAGNHREGYGYLRKTVCTIAPRLTILEIEYTESIKLSKVLGSTSSPQSSQTLTNQFLSIIQAGISGSQDIYTNTFGDGIRSIYSTFESEQNLNDRLTPNQTLLNQIMEKYFQGQAEFVASYLKSSLSGSPDIRKGSMTKLYGGEWYPTRMGWDQGTSLSQHSFATSTIALVPIIIIGMISIIASIKS</sequence>
<accession>A0AAV0BGH7</accession>
<keyword evidence="2" id="KW-0812">Transmembrane</keyword>
<keyword evidence="2" id="KW-0472">Membrane</keyword>
<organism evidence="3 4">
    <name type="scientific">Phakopsora pachyrhizi</name>
    <name type="common">Asian soybean rust disease fungus</name>
    <dbReference type="NCBI Taxonomy" id="170000"/>
    <lineage>
        <taxon>Eukaryota</taxon>
        <taxon>Fungi</taxon>
        <taxon>Dikarya</taxon>
        <taxon>Basidiomycota</taxon>
        <taxon>Pucciniomycotina</taxon>
        <taxon>Pucciniomycetes</taxon>
        <taxon>Pucciniales</taxon>
        <taxon>Phakopsoraceae</taxon>
        <taxon>Phakopsora</taxon>
    </lineage>
</organism>
<reference evidence="3" key="1">
    <citation type="submission" date="2022-06" db="EMBL/GenBank/DDBJ databases">
        <authorList>
            <consortium name="SYNGENTA / RWTH Aachen University"/>
        </authorList>
    </citation>
    <scope>NUCLEOTIDE SEQUENCE</scope>
</reference>
<dbReference type="AlphaFoldDB" id="A0AAV0BGH7"/>
<comment type="caution">
    <text evidence="3">The sequence shown here is derived from an EMBL/GenBank/DDBJ whole genome shotgun (WGS) entry which is preliminary data.</text>
</comment>
<evidence type="ECO:0000313" key="4">
    <source>
        <dbReference type="Proteomes" id="UP001153365"/>
    </source>
</evidence>
<evidence type="ECO:0000313" key="3">
    <source>
        <dbReference type="EMBL" id="CAH7685495.1"/>
    </source>
</evidence>
<evidence type="ECO:0000256" key="2">
    <source>
        <dbReference type="SAM" id="Phobius"/>
    </source>
</evidence>